<sequence length="141" mass="15027">MAVTGNITRYNLKQQPVMKTKKLTLNVVLFTAMSVGLLACSKDQAEKPQDPPPPKPDEVTAANVTYANFASNLFQTKCSGCHAPGGGGSGAWTFNGYASVQANAGRINNVTLVTMTMPRNGSLSAKEKELLKAWLDKGLPQ</sequence>
<dbReference type="SUPFAM" id="SSF46626">
    <property type="entry name" value="Cytochrome c"/>
    <property type="match status" value="1"/>
</dbReference>
<proteinExistence type="predicted"/>
<evidence type="ECO:0000313" key="1">
    <source>
        <dbReference type="EMBL" id="PST84563.1"/>
    </source>
</evidence>
<dbReference type="GO" id="GO:0020037">
    <property type="term" value="F:heme binding"/>
    <property type="evidence" value="ECO:0007669"/>
    <property type="project" value="InterPro"/>
</dbReference>
<organism evidence="1 2">
    <name type="scientific">Pedobacter yulinensis</name>
    <dbReference type="NCBI Taxonomy" id="2126353"/>
    <lineage>
        <taxon>Bacteria</taxon>
        <taxon>Pseudomonadati</taxon>
        <taxon>Bacteroidota</taxon>
        <taxon>Sphingobacteriia</taxon>
        <taxon>Sphingobacteriales</taxon>
        <taxon>Sphingobacteriaceae</taxon>
        <taxon>Pedobacter</taxon>
    </lineage>
</organism>
<reference evidence="1 2" key="1">
    <citation type="submission" date="2018-03" db="EMBL/GenBank/DDBJ databases">
        <authorList>
            <person name="Keele B.F."/>
        </authorList>
    </citation>
    <scope>NUCLEOTIDE SEQUENCE [LARGE SCALE GENOMIC DNA]</scope>
    <source>
        <strain evidence="1 2">YL28-9</strain>
    </source>
</reference>
<gene>
    <name evidence="1" type="ORF">C7T94_00015</name>
</gene>
<keyword evidence="2" id="KW-1185">Reference proteome</keyword>
<dbReference type="GO" id="GO:0009055">
    <property type="term" value="F:electron transfer activity"/>
    <property type="evidence" value="ECO:0007669"/>
    <property type="project" value="InterPro"/>
</dbReference>
<accession>A0A2T3HQ93</accession>
<protein>
    <recommendedName>
        <fullName evidence="3">Cytochrome c domain-containing protein</fullName>
    </recommendedName>
</protein>
<dbReference type="EMBL" id="PYLS01000001">
    <property type="protein sequence ID" value="PST84563.1"/>
    <property type="molecule type" value="Genomic_DNA"/>
</dbReference>
<dbReference type="OrthoDB" id="708774at2"/>
<comment type="caution">
    <text evidence="1">The sequence shown here is derived from an EMBL/GenBank/DDBJ whole genome shotgun (WGS) entry which is preliminary data.</text>
</comment>
<dbReference type="AlphaFoldDB" id="A0A2T3HQ93"/>
<dbReference type="Gene3D" id="1.10.760.10">
    <property type="entry name" value="Cytochrome c-like domain"/>
    <property type="match status" value="1"/>
</dbReference>
<name>A0A2T3HQ93_9SPHI</name>
<dbReference type="Proteomes" id="UP000240912">
    <property type="component" value="Unassembled WGS sequence"/>
</dbReference>
<dbReference type="InterPro" id="IPR036909">
    <property type="entry name" value="Cyt_c-like_dom_sf"/>
</dbReference>
<evidence type="ECO:0008006" key="3">
    <source>
        <dbReference type="Google" id="ProtNLM"/>
    </source>
</evidence>
<evidence type="ECO:0000313" key="2">
    <source>
        <dbReference type="Proteomes" id="UP000240912"/>
    </source>
</evidence>